<gene>
    <name evidence="2" type="ORF">g.40600</name>
</gene>
<proteinExistence type="predicted"/>
<dbReference type="PANTHER" id="PTHR12517">
    <property type="entry name" value="VACUOLAR PROTEIN SORTING-ASSOCIATED PROTEIN 13B"/>
    <property type="match status" value="1"/>
</dbReference>
<feature type="region of interest" description="Disordered" evidence="1">
    <location>
        <begin position="116"/>
        <end position="136"/>
    </location>
</feature>
<dbReference type="EMBL" id="GEDC01023198">
    <property type="protein sequence ID" value="JAS14100.1"/>
    <property type="molecule type" value="Transcribed_RNA"/>
</dbReference>
<accession>A0A1B6CKX8</accession>
<evidence type="ECO:0000256" key="1">
    <source>
        <dbReference type="SAM" id="MobiDB-lite"/>
    </source>
</evidence>
<dbReference type="InterPro" id="IPR039782">
    <property type="entry name" value="VPS13B"/>
</dbReference>
<protein>
    <submittedName>
        <fullName evidence="2">Uncharacterized protein</fullName>
    </submittedName>
</protein>
<sequence>KEAMYDSEDWAWRLHIPSKCSAYYQLPPLGPPELGPPYLIPPVVIAVDMFYPAPNKEFKWSEAINLSTNNERRITMSGLPEISLSVYKKGFTTHVLLVEAKCKEIRAVDIRGQLSRDSEDSSNMIESTQNSAHLNLPSNNLNDSNAFKLRDSNINTNRCGYKSANFSLVCYIACFTTTLLAQSENGCDCREVAALTLDNIGITVQPQQIEDVEELNMHVTTSDVQLDNQEYHAGGYDFPVVLMKQISSEATNITNINIRQNATHLVEWSRQNNPLVDVKVIIDMNSHKSPAVQDVSLQLKPLQLYVEDTFAIRLKKCLNDIIPEYLLSEVTPTSHPFSSHSQQKHTPTVIADMDGENDFHLVEAQQEKPRIKTTSTKQDGEKINTEDYDEELFNVSEPDAEGQNTDEVVKEKIENDEIPSVTEIPSENINNTILESNMQWRVSHCRVEEPETNQMILGVGTIPVPADILASLQELARPLRLRSLSISELKLLVSVHTSTRFYIALDHSPLHLSAFQRSSLVTTAYRLGHALTLHYFLGAIYGTGWAIGSLEMLGAPGGLARTLGSGLRDFVSLPYRGILLGPRAFLVGIAHGSASLMKHITAGTVTSVTKLAASWARTLDRLTLDNEGLQHSEELRRLRPNGLTQGFVQGLTEFGISLLGAVGSIVHHPLQYMMSDDPERSLVNSIGLGLVGMITRPLSGAAELVALTGEGLLSGVGWSNNPKIRHIPVIDHNQCGTDSGLKYLWKLLPPSVPLHLVTEATTDSYEPVTLIITNNSLYVVNSDLDIVIRALKLIEVKAFLDEMDPTLVTFHITSSQIEAEALFHSRVADFVRESQRVLVGEQAQINQFIGREMNESSNPHLHFFINPQARSHFVSVLTFVTRHANGRGFPIIK</sequence>
<organism evidence="2">
    <name type="scientific">Clastoptera arizonana</name>
    <name type="common">Arizona spittle bug</name>
    <dbReference type="NCBI Taxonomy" id="38151"/>
    <lineage>
        <taxon>Eukaryota</taxon>
        <taxon>Metazoa</taxon>
        <taxon>Ecdysozoa</taxon>
        <taxon>Arthropoda</taxon>
        <taxon>Hexapoda</taxon>
        <taxon>Insecta</taxon>
        <taxon>Pterygota</taxon>
        <taxon>Neoptera</taxon>
        <taxon>Paraneoptera</taxon>
        <taxon>Hemiptera</taxon>
        <taxon>Auchenorrhyncha</taxon>
        <taxon>Cercopoidea</taxon>
        <taxon>Clastopteridae</taxon>
        <taxon>Clastoptera</taxon>
    </lineage>
</organism>
<feature type="compositionally biased region" description="Polar residues" evidence="1">
    <location>
        <begin position="121"/>
        <end position="133"/>
    </location>
</feature>
<evidence type="ECO:0000313" key="2">
    <source>
        <dbReference type="EMBL" id="JAS14100.1"/>
    </source>
</evidence>
<name>A0A1B6CKX8_9HEMI</name>
<dbReference type="AlphaFoldDB" id="A0A1B6CKX8"/>
<dbReference type="PANTHER" id="PTHR12517:SF0">
    <property type="entry name" value="INTERMEMBRANE LIPID TRANSFER PROTEIN VPS13B"/>
    <property type="match status" value="1"/>
</dbReference>
<reference evidence="2" key="1">
    <citation type="submission" date="2015-12" db="EMBL/GenBank/DDBJ databases">
        <title>De novo transcriptome assembly of four potential Pierce s Disease insect vectors from Arizona vineyards.</title>
        <authorList>
            <person name="Tassone E.E."/>
        </authorList>
    </citation>
    <scope>NUCLEOTIDE SEQUENCE</scope>
</reference>
<feature type="non-terminal residue" evidence="2">
    <location>
        <position position="1"/>
    </location>
</feature>